<sequence>MPQKEQELIPGLGGTPQSIIPRKDMDRKALERKPLPPMPPTGDGLGAQTQSQSRALIDAEDVSTPLTVPLLPAKHAITGSLSDRPIKNLPSFQEHLRRAKSFTHDQFESISPMPSPSVRVPLLPQPAVEQSSSWPLTSPVTPTKGGPFSDAESSVINSPIIEPFPNRRPGAIRKPTFGTSATGSQAELVDPTAFPDLDPTHTPDQITALTSTPRKIRTRLPMRKFSLTNPEAVRVRSHSLRHIFQKAAPKSSDVGEVDSKYQSICHEANVVMRGMAKISQTCPDRDFLDQFTGLSLSIAHDIQKLEAAKIAVVKAYNLAKLADLKYKNEYESLLISVSMLTSKLKNAPV</sequence>
<accession>A0A9P4NPR7</accession>
<protein>
    <submittedName>
        <fullName evidence="2">Uncharacterized protein</fullName>
    </submittedName>
</protein>
<comment type="caution">
    <text evidence="2">The sequence shown here is derived from an EMBL/GenBank/DDBJ whole genome shotgun (WGS) entry which is preliminary data.</text>
</comment>
<feature type="region of interest" description="Disordered" evidence="1">
    <location>
        <begin position="1"/>
        <end position="53"/>
    </location>
</feature>
<feature type="compositionally biased region" description="Polar residues" evidence="1">
    <location>
        <begin position="129"/>
        <end position="141"/>
    </location>
</feature>
<dbReference type="EMBL" id="MU007047">
    <property type="protein sequence ID" value="KAF2429466.1"/>
    <property type="molecule type" value="Genomic_DNA"/>
</dbReference>
<proteinExistence type="predicted"/>
<evidence type="ECO:0000313" key="2">
    <source>
        <dbReference type="EMBL" id="KAF2429466.1"/>
    </source>
</evidence>
<feature type="compositionally biased region" description="Basic and acidic residues" evidence="1">
    <location>
        <begin position="21"/>
        <end position="34"/>
    </location>
</feature>
<organism evidence="2 3">
    <name type="scientific">Tothia fuscella</name>
    <dbReference type="NCBI Taxonomy" id="1048955"/>
    <lineage>
        <taxon>Eukaryota</taxon>
        <taxon>Fungi</taxon>
        <taxon>Dikarya</taxon>
        <taxon>Ascomycota</taxon>
        <taxon>Pezizomycotina</taxon>
        <taxon>Dothideomycetes</taxon>
        <taxon>Pleosporomycetidae</taxon>
        <taxon>Venturiales</taxon>
        <taxon>Cylindrosympodiaceae</taxon>
        <taxon>Tothia</taxon>
    </lineage>
</organism>
<reference evidence="2" key="1">
    <citation type="journal article" date="2020" name="Stud. Mycol.">
        <title>101 Dothideomycetes genomes: a test case for predicting lifestyles and emergence of pathogens.</title>
        <authorList>
            <person name="Haridas S."/>
            <person name="Albert R."/>
            <person name="Binder M."/>
            <person name="Bloem J."/>
            <person name="Labutti K."/>
            <person name="Salamov A."/>
            <person name="Andreopoulos B."/>
            <person name="Baker S."/>
            <person name="Barry K."/>
            <person name="Bills G."/>
            <person name="Bluhm B."/>
            <person name="Cannon C."/>
            <person name="Castanera R."/>
            <person name="Culley D."/>
            <person name="Daum C."/>
            <person name="Ezra D."/>
            <person name="Gonzalez J."/>
            <person name="Henrissat B."/>
            <person name="Kuo A."/>
            <person name="Liang C."/>
            <person name="Lipzen A."/>
            <person name="Lutzoni F."/>
            <person name="Magnuson J."/>
            <person name="Mondo S."/>
            <person name="Nolan M."/>
            <person name="Ohm R."/>
            <person name="Pangilinan J."/>
            <person name="Park H.-J."/>
            <person name="Ramirez L."/>
            <person name="Alfaro M."/>
            <person name="Sun H."/>
            <person name="Tritt A."/>
            <person name="Yoshinaga Y."/>
            <person name="Zwiers L.-H."/>
            <person name="Turgeon B."/>
            <person name="Goodwin S."/>
            <person name="Spatafora J."/>
            <person name="Crous P."/>
            <person name="Grigoriev I."/>
        </authorList>
    </citation>
    <scope>NUCLEOTIDE SEQUENCE</scope>
    <source>
        <strain evidence="2">CBS 130266</strain>
    </source>
</reference>
<gene>
    <name evidence="2" type="ORF">EJ08DRAFT_650479</name>
</gene>
<evidence type="ECO:0000313" key="3">
    <source>
        <dbReference type="Proteomes" id="UP000800235"/>
    </source>
</evidence>
<keyword evidence="3" id="KW-1185">Reference proteome</keyword>
<name>A0A9P4NPR7_9PEZI</name>
<dbReference type="AlphaFoldDB" id="A0A9P4NPR7"/>
<feature type="region of interest" description="Disordered" evidence="1">
    <location>
        <begin position="129"/>
        <end position="153"/>
    </location>
</feature>
<evidence type="ECO:0000256" key="1">
    <source>
        <dbReference type="SAM" id="MobiDB-lite"/>
    </source>
</evidence>
<dbReference type="Proteomes" id="UP000800235">
    <property type="component" value="Unassembled WGS sequence"/>
</dbReference>